<dbReference type="InterPro" id="IPR018531">
    <property type="entry name" value="DUF1993"/>
</dbReference>
<dbReference type="PANTHER" id="PTHR36922">
    <property type="entry name" value="BLL2446 PROTEIN"/>
    <property type="match status" value="1"/>
</dbReference>
<sequence>MPSFADAETTFAELRAHRQDDRFPEDDPAHAVRRRRETRTIELPSRDRVMTFDGKSYRLGFALPNFYFRTTIAYDILRLMGVRLGRMGYPGGRRRESGSRPPLSAAAARAASRRFARRLKPHPGRTSARETAGSAGAAAHHAAARRQSGNGERSGKNEGANTAPSGDRHCFVALSERGSPGAARLDGSQQE</sequence>
<dbReference type="Pfam" id="PF09351">
    <property type="entry name" value="DUF1993"/>
    <property type="match status" value="1"/>
</dbReference>
<name>A0AAW9CZL0_BURTH</name>
<gene>
    <name evidence="2" type="ORF">C7S16_1126</name>
</gene>
<dbReference type="AlphaFoldDB" id="A0AAW9CZL0"/>
<dbReference type="Proteomes" id="UP001272137">
    <property type="component" value="Unassembled WGS sequence"/>
</dbReference>
<evidence type="ECO:0000313" key="2">
    <source>
        <dbReference type="EMBL" id="MDW9256025.1"/>
    </source>
</evidence>
<organism evidence="2 3">
    <name type="scientific">Burkholderia thailandensis</name>
    <dbReference type="NCBI Taxonomy" id="57975"/>
    <lineage>
        <taxon>Bacteria</taxon>
        <taxon>Pseudomonadati</taxon>
        <taxon>Pseudomonadota</taxon>
        <taxon>Betaproteobacteria</taxon>
        <taxon>Burkholderiales</taxon>
        <taxon>Burkholderiaceae</taxon>
        <taxon>Burkholderia</taxon>
        <taxon>pseudomallei group</taxon>
    </lineage>
</organism>
<feature type="region of interest" description="Disordered" evidence="1">
    <location>
        <begin position="15"/>
        <end position="35"/>
    </location>
</feature>
<dbReference type="Gene3D" id="1.20.120.450">
    <property type="entry name" value="dinb family like domain"/>
    <property type="match status" value="1"/>
</dbReference>
<dbReference type="EMBL" id="QXCT01000002">
    <property type="protein sequence ID" value="MDW9256025.1"/>
    <property type="molecule type" value="Genomic_DNA"/>
</dbReference>
<dbReference type="SUPFAM" id="SSF109854">
    <property type="entry name" value="DinB/YfiT-like putative metalloenzymes"/>
    <property type="match status" value="1"/>
</dbReference>
<evidence type="ECO:0000256" key="1">
    <source>
        <dbReference type="SAM" id="MobiDB-lite"/>
    </source>
</evidence>
<feature type="compositionally biased region" description="Basic residues" evidence="1">
    <location>
        <begin position="111"/>
        <end position="123"/>
    </location>
</feature>
<dbReference type="RefSeq" id="WP_009904881.1">
    <property type="nucleotide sequence ID" value="NZ_CP008914.2"/>
</dbReference>
<protein>
    <submittedName>
        <fullName evidence="2">Uncharacterized protein</fullName>
    </submittedName>
</protein>
<feature type="compositionally biased region" description="Low complexity" evidence="1">
    <location>
        <begin position="99"/>
        <end position="110"/>
    </location>
</feature>
<proteinExistence type="predicted"/>
<feature type="region of interest" description="Disordered" evidence="1">
    <location>
        <begin position="91"/>
        <end position="191"/>
    </location>
</feature>
<dbReference type="InterPro" id="IPR034660">
    <property type="entry name" value="DinB/YfiT-like"/>
</dbReference>
<accession>A0AAW9CZL0</accession>
<reference evidence="2" key="1">
    <citation type="submission" date="2018-08" db="EMBL/GenBank/DDBJ databases">
        <title>Identification of Burkholderia cepacia strains that express a Burkholderia pseudomallei-like capsular polysaccharide.</title>
        <authorList>
            <person name="Burtnick M.N."/>
            <person name="Vongsouvath M."/>
            <person name="Newton P."/>
            <person name="Wuthiekanun V."/>
            <person name="Limmathurotsakul D."/>
            <person name="Brett P.J."/>
            <person name="Chantratita N."/>
            <person name="Dance D.A."/>
        </authorList>
    </citation>
    <scope>NUCLEOTIDE SEQUENCE</scope>
    <source>
        <strain evidence="2">SBXCC001</strain>
    </source>
</reference>
<evidence type="ECO:0000313" key="3">
    <source>
        <dbReference type="Proteomes" id="UP001272137"/>
    </source>
</evidence>
<comment type="caution">
    <text evidence="2">The sequence shown here is derived from an EMBL/GenBank/DDBJ whole genome shotgun (WGS) entry which is preliminary data.</text>
</comment>
<dbReference type="PANTHER" id="PTHR36922:SF1">
    <property type="entry name" value="DUF1993 DOMAIN-CONTAINING PROTEIN"/>
    <property type="match status" value="1"/>
</dbReference>
<dbReference type="KEGG" id="btha:DR62_06805"/>
<feature type="compositionally biased region" description="Low complexity" evidence="1">
    <location>
        <begin position="129"/>
        <end position="141"/>
    </location>
</feature>
<feature type="compositionally biased region" description="Basic and acidic residues" evidence="1">
    <location>
        <begin position="15"/>
        <end position="30"/>
    </location>
</feature>